<dbReference type="InterPro" id="IPR011059">
    <property type="entry name" value="Metal-dep_hydrolase_composite"/>
</dbReference>
<evidence type="ECO:0000256" key="1">
    <source>
        <dbReference type="ARBA" id="ARBA00006745"/>
    </source>
</evidence>
<evidence type="ECO:0000259" key="3">
    <source>
        <dbReference type="Pfam" id="PF01979"/>
    </source>
</evidence>
<keyword evidence="2 4" id="KW-0378">Hydrolase</keyword>
<dbReference type="Gene3D" id="3.20.20.140">
    <property type="entry name" value="Metal-dependent hydrolases"/>
    <property type="match status" value="1"/>
</dbReference>
<dbReference type="PANTHER" id="PTHR43794">
    <property type="entry name" value="AMINOHYDROLASE SSNA-RELATED"/>
    <property type="match status" value="1"/>
</dbReference>
<dbReference type="InterPro" id="IPR050287">
    <property type="entry name" value="MTA/SAH_deaminase"/>
</dbReference>
<dbReference type="SUPFAM" id="SSF51338">
    <property type="entry name" value="Composite domain of metallo-dependent hydrolases"/>
    <property type="match status" value="1"/>
</dbReference>
<dbReference type="GO" id="GO:0016810">
    <property type="term" value="F:hydrolase activity, acting on carbon-nitrogen (but not peptide) bonds"/>
    <property type="evidence" value="ECO:0007669"/>
    <property type="project" value="InterPro"/>
</dbReference>
<keyword evidence="5" id="KW-1185">Reference proteome</keyword>
<dbReference type="OrthoDB" id="9807210at2"/>
<feature type="domain" description="Amidohydrolase-related" evidence="3">
    <location>
        <begin position="66"/>
        <end position="415"/>
    </location>
</feature>
<proteinExistence type="inferred from homology"/>
<dbReference type="Gene3D" id="2.30.40.10">
    <property type="entry name" value="Urease, subunit C, domain 1"/>
    <property type="match status" value="1"/>
</dbReference>
<reference evidence="4 5" key="1">
    <citation type="submission" date="2019-03" db="EMBL/GenBank/DDBJ databases">
        <title>Ramlibacter rhizophilus CCTCC AB2015357, whole genome shotgun sequence.</title>
        <authorList>
            <person name="Zhang X."/>
            <person name="Feng G."/>
            <person name="Zhu H."/>
        </authorList>
    </citation>
    <scope>NUCLEOTIDE SEQUENCE [LARGE SCALE GENOMIC DNA]</scope>
    <source>
        <strain evidence="4 5">CCTCC AB2015357</strain>
    </source>
</reference>
<evidence type="ECO:0000313" key="4">
    <source>
        <dbReference type="EMBL" id="TFY98034.1"/>
    </source>
</evidence>
<evidence type="ECO:0000313" key="5">
    <source>
        <dbReference type="Proteomes" id="UP000297564"/>
    </source>
</evidence>
<name>A0A4Z0BIS1_9BURK</name>
<dbReference type="PANTHER" id="PTHR43794:SF11">
    <property type="entry name" value="AMIDOHYDROLASE-RELATED DOMAIN-CONTAINING PROTEIN"/>
    <property type="match status" value="1"/>
</dbReference>
<dbReference type="SUPFAM" id="SSF51556">
    <property type="entry name" value="Metallo-dependent hydrolases"/>
    <property type="match status" value="1"/>
</dbReference>
<sequence>MTLPSPDLLRADTLLLEPGQLLLPEGPQPDMAVVVAQGRFTCVGPRERVRQQHPQLTPVPLPDRLLMPGLIDAHTHLTQALGKSLAFGEPSEIFRRIWVPMEQSLRPRAAWLSAKLASLEALRGGFTTVVDAGTRSEEGLDQIAQAVREAGIRCVLALTCNDLGHPEGDAAFDTLSRRAAQHLARFEDDPLVHPSVAVSIPEVATDRMLRHLAGLARESGRLFQTHANEHLVAVERSLVARGLRPIELLAECGALNACTLLAHATLLTPSELGLLCEHGAAVAYNPVASQWKGNAVLDALQLHERGVPFALGTDGTRYDGLRLMDAAEATQRIAYGLARGDSSCGGGWMWLDHATHRAAEACGLAQVTGRIAEGLAADFLLLDLDVPEMQPSWDLSWELVRLADRGQIDAVFVQGALRLWRGWPTDWDARALMAEVREVAREDIARAPIQRVHRTADVHRRHAGG</sequence>
<comment type="similarity">
    <text evidence="1">Belongs to the metallo-dependent hydrolases superfamily. ATZ/TRZ family.</text>
</comment>
<dbReference type="Pfam" id="PF01979">
    <property type="entry name" value="Amidohydro_1"/>
    <property type="match status" value="1"/>
</dbReference>
<comment type="caution">
    <text evidence="4">The sequence shown here is derived from an EMBL/GenBank/DDBJ whole genome shotgun (WGS) entry which is preliminary data.</text>
</comment>
<protein>
    <submittedName>
        <fullName evidence="4">Amidohydrolase</fullName>
    </submittedName>
</protein>
<dbReference type="Proteomes" id="UP000297564">
    <property type="component" value="Unassembled WGS sequence"/>
</dbReference>
<evidence type="ECO:0000256" key="2">
    <source>
        <dbReference type="ARBA" id="ARBA00022801"/>
    </source>
</evidence>
<dbReference type="InterPro" id="IPR032466">
    <property type="entry name" value="Metal_Hydrolase"/>
</dbReference>
<dbReference type="AlphaFoldDB" id="A0A4Z0BIS1"/>
<dbReference type="RefSeq" id="WP_135286267.1">
    <property type="nucleotide sequence ID" value="NZ_SMLL01000006.1"/>
</dbReference>
<accession>A0A4Z0BIS1</accession>
<gene>
    <name evidence="4" type="ORF">EZ242_16435</name>
</gene>
<dbReference type="EMBL" id="SMLL01000006">
    <property type="protein sequence ID" value="TFY98034.1"/>
    <property type="molecule type" value="Genomic_DNA"/>
</dbReference>
<organism evidence="4 5">
    <name type="scientific">Ramlibacter rhizophilus</name>
    <dbReference type="NCBI Taxonomy" id="1781167"/>
    <lineage>
        <taxon>Bacteria</taxon>
        <taxon>Pseudomonadati</taxon>
        <taxon>Pseudomonadota</taxon>
        <taxon>Betaproteobacteria</taxon>
        <taxon>Burkholderiales</taxon>
        <taxon>Comamonadaceae</taxon>
        <taxon>Ramlibacter</taxon>
    </lineage>
</organism>
<dbReference type="InterPro" id="IPR006680">
    <property type="entry name" value="Amidohydro-rel"/>
</dbReference>